<reference evidence="1 2" key="1">
    <citation type="journal article" date="2016" name="Nat. Commun.">
        <title>Thousands of microbial genomes shed light on interconnected biogeochemical processes in an aquifer system.</title>
        <authorList>
            <person name="Anantharaman K."/>
            <person name="Brown C.T."/>
            <person name="Hug L.A."/>
            <person name="Sharon I."/>
            <person name="Castelle C.J."/>
            <person name="Probst A.J."/>
            <person name="Thomas B.C."/>
            <person name="Singh A."/>
            <person name="Wilkins M.J."/>
            <person name="Karaoz U."/>
            <person name="Brodie E.L."/>
            <person name="Williams K.H."/>
            <person name="Hubbard S.S."/>
            <person name="Banfield J.F."/>
        </authorList>
    </citation>
    <scope>NUCLEOTIDE SEQUENCE [LARGE SCALE GENOMIC DNA]</scope>
</reference>
<dbReference type="AlphaFoldDB" id="A0A1F5FYA3"/>
<proteinExistence type="predicted"/>
<accession>A0A1F5FYA3</accession>
<gene>
    <name evidence="1" type="ORF">A2696_04005</name>
</gene>
<sequence>MENRVEQQKESLNLREKISPFKNLEETRKGNGLYEFSLPLFGIGNVTFTAEAGALGNPTKFLVSCSLRLAARLKPGEEERWKKFIELAVKTPQNKMLFASPRLENYDNETMIRFNSFSSAAQQAEHSRTKTPGTAPNSYIAHINELPELTFVFDSKAQGQEILMTQN</sequence>
<dbReference type="EMBL" id="MFBA01000056">
    <property type="protein sequence ID" value="OGD84575.1"/>
    <property type="molecule type" value="Genomic_DNA"/>
</dbReference>
<comment type="caution">
    <text evidence="1">The sequence shown here is derived from an EMBL/GenBank/DDBJ whole genome shotgun (WGS) entry which is preliminary data.</text>
</comment>
<name>A0A1F5FYA3_9BACT</name>
<protein>
    <submittedName>
        <fullName evidence="1">Uncharacterized protein</fullName>
    </submittedName>
</protein>
<dbReference type="Proteomes" id="UP000177069">
    <property type="component" value="Unassembled WGS sequence"/>
</dbReference>
<evidence type="ECO:0000313" key="1">
    <source>
        <dbReference type="EMBL" id="OGD84575.1"/>
    </source>
</evidence>
<evidence type="ECO:0000313" key="2">
    <source>
        <dbReference type="Proteomes" id="UP000177069"/>
    </source>
</evidence>
<organism evidence="1 2">
    <name type="scientific">Candidatus Curtissbacteria bacterium RIFCSPHIGHO2_01_FULL_41_13</name>
    <dbReference type="NCBI Taxonomy" id="1797745"/>
    <lineage>
        <taxon>Bacteria</taxon>
        <taxon>Candidatus Curtissiibacteriota</taxon>
    </lineage>
</organism>